<sequence length="71" mass="7826">MIVLDDPRDIERLLTQPIKSASAEIIRKGGSKDVVAVITLLYKDGSSIRVTPEFSPNGGYNYLRLEFSLAS</sequence>
<dbReference type="Proteomes" id="UP000177103">
    <property type="component" value="Unassembled WGS sequence"/>
</dbReference>
<accession>A0A1G1WC06</accession>
<organism evidence="1 2">
    <name type="scientific">Candidatus Woykebacteria bacterium RBG_13_40_7b</name>
    <dbReference type="NCBI Taxonomy" id="1802594"/>
    <lineage>
        <taxon>Bacteria</taxon>
        <taxon>Candidatus Woykeibacteriota</taxon>
    </lineage>
</organism>
<dbReference type="AlphaFoldDB" id="A0A1G1WC06"/>
<name>A0A1G1WC06_9BACT</name>
<proteinExistence type="predicted"/>
<gene>
    <name evidence="1" type="ORF">A2Y57_04840</name>
</gene>
<evidence type="ECO:0000313" key="1">
    <source>
        <dbReference type="EMBL" id="OGY25154.1"/>
    </source>
</evidence>
<reference evidence="1 2" key="1">
    <citation type="journal article" date="2016" name="Nat. Commun.">
        <title>Thousands of microbial genomes shed light on interconnected biogeochemical processes in an aquifer system.</title>
        <authorList>
            <person name="Anantharaman K."/>
            <person name="Brown C.T."/>
            <person name="Hug L.A."/>
            <person name="Sharon I."/>
            <person name="Castelle C.J."/>
            <person name="Probst A.J."/>
            <person name="Thomas B.C."/>
            <person name="Singh A."/>
            <person name="Wilkins M.J."/>
            <person name="Karaoz U."/>
            <person name="Brodie E.L."/>
            <person name="Williams K.H."/>
            <person name="Hubbard S.S."/>
            <person name="Banfield J.F."/>
        </authorList>
    </citation>
    <scope>NUCLEOTIDE SEQUENCE [LARGE SCALE GENOMIC DNA]</scope>
</reference>
<protein>
    <submittedName>
        <fullName evidence="1">Uncharacterized protein</fullName>
    </submittedName>
</protein>
<evidence type="ECO:0000313" key="2">
    <source>
        <dbReference type="Proteomes" id="UP000177103"/>
    </source>
</evidence>
<dbReference type="EMBL" id="MHCQ01000001">
    <property type="protein sequence ID" value="OGY25154.1"/>
    <property type="molecule type" value="Genomic_DNA"/>
</dbReference>
<comment type="caution">
    <text evidence="1">The sequence shown here is derived from an EMBL/GenBank/DDBJ whole genome shotgun (WGS) entry which is preliminary data.</text>
</comment>